<proteinExistence type="predicted"/>
<dbReference type="KEGG" id="hbl:XJ32_05250"/>
<dbReference type="EMBL" id="CP019645">
    <property type="protein sequence ID" value="AQQ59590.1"/>
    <property type="molecule type" value="Genomic_DNA"/>
</dbReference>
<dbReference type="Proteomes" id="UP000188298">
    <property type="component" value="Chromosome"/>
</dbReference>
<organism evidence="1 2">
    <name type="scientific">Helicobacter bilis</name>
    <dbReference type="NCBI Taxonomy" id="37372"/>
    <lineage>
        <taxon>Bacteria</taxon>
        <taxon>Pseudomonadati</taxon>
        <taxon>Campylobacterota</taxon>
        <taxon>Epsilonproteobacteria</taxon>
        <taxon>Campylobacterales</taxon>
        <taxon>Helicobacteraceae</taxon>
        <taxon>Helicobacter</taxon>
    </lineage>
</organism>
<accession>A0A1Q2LGN1</accession>
<name>A0A1Q2LGN1_9HELI</name>
<sequence length="61" mass="6749">MLCFLKGPSVALAAGYIAEILDWAKQKLVKMARGLTRGDIIANKKGGEYGNELIMRYGIYQ</sequence>
<evidence type="ECO:0000313" key="1">
    <source>
        <dbReference type="EMBL" id="AQQ59590.1"/>
    </source>
</evidence>
<reference evidence="1 2" key="1">
    <citation type="submission" date="2017-02" db="EMBL/GenBank/DDBJ databases">
        <title>Whole genome sequencing of Helicobacter bilis strain AAQJH.</title>
        <authorList>
            <person name="Conlan S."/>
            <person name="Thomas P.J."/>
            <person name="Mullikin J."/>
            <person name="Palmore T.N."/>
            <person name="Frank K.M."/>
            <person name="Segre J.A."/>
        </authorList>
    </citation>
    <scope>NUCLEOTIDE SEQUENCE [LARGE SCALE GENOMIC DNA]</scope>
    <source>
        <strain evidence="1 2">AAQJH</strain>
    </source>
</reference>
<dbReference type="AlphaFoldDB" id="A0A1Q2LGN1"/>
<gene>
    <name evidence="1" type="ORF">XJ32_05250</name>
</gene>
<evidence type="ECO:0000313" key="2">
    <source>
        <dbReference type="Proteomes" id="UP000188298"/>
    </source>
</evidence>
<protein>
    <submittedName>
        <fullName evidence="1">Uncharacterized protein</fullName>
    </submittedName>
</protein>